<keyword evidence="5" id="KW-0645">Protease</keyword>
<keyword evidence="5" id="KW-0031">Aminopeptidase</keyword>
<keyword evidence="1" id="KW-0378">Hydrolase</keyword>
<dbReference type="EMBL" id="FQWO01000005">
    <property type="protein sequence ID" value="SHG89136.1"/>
    <property type="molecule type" value="Genomic_DNA"/>
</dbReference>
<dbReference type="InterPro" id="IPR029058">
    <property type="entry name" value="AB_hydrolase_fold"/>
</dbReference>
<dbReference type="GO" id="GO:0006508">
    <property type="term" value="P:proteolysis"/>
    <property type="evidence" value="ECO:0007669"/>
    <property type="project" value="InterPro"/>
</dbReference>
<feature type="signal peptide" evidence="2">
    <location>
        <begin position="1"/>
        <end position="27"/>
    </location>
</feature>
<evidence type="ECO:0000313" key="7">
    <source>
        <dbReference type="Proteomes" id="UP000237771"/>
    </source>
</evidence>
<dbReference type="STRING" id="280093.SAMN05443373_10510"/>
<keyword evidence="7" id="KW-1185">Reference proteome</keyword>
<dbReference type="InterPro" id="IPR001375">
    <property type="entry name" value="Peptidase_S9_cat"/>
</dbReference>
<dbReference type="PANTHER" id="PTHR42776">
    <property type="entry name" value="SERINE PEPTIDASE S9 FAMILY MEMBER"/>
    <property type="match status" value="1"/>
</dbReference>
<reference evidence="6" key="2">
    <citation type="submission" date="2016-11" db="EMBL/GenBank/DDBJ databases">
        <authorList>
            <person name="Varghese N."/>
            <person name="Submissions S."/>
        </authorList>
    </citation>
    <scope>NUCLEOTIDE SEQUENCE [LARGE SCALE GENOMIC DNA]</scope>
    <source>
        <strain evidence="6">DSM 19729</strain>
    </source>
</reference>
<dbReference type="Proteomes" id="UP000237771">
    <property type="component" value="Unassembled WGS sequence"/>
</dbReference>
<dbReference type="EMBL" id="PVUB01000005">
    <property type="protein sequence ID" value="PRZ23288.1"/>
    <property type="molecule type" value="Genomic_DNA"/>
</dbReference>
<sequence length="862" mass="99638">MMGINYNTKFKQLVWVSVFFLVQHAFAQDKKTLTASDYERWYHLYQYTLSSDEKWVNYSMHHPKGKDTLVLHNVDTASKQIIVGGTQGSFAPKSDWFVFLRNQQLCYQQLKTGIHDSIEGVDSFLFSKGGAYLIGERKKERELTLFHLASKKLQVISSVETYILSPDSTQLALVLHKDGQRILSIFPFTRSKVVYEVASFSENISGLTWNYKGNGVAFFETVPPSESSDTAHRVHYLQFKTKQLPKVDQLNSEQVTDGYELPFSRLFFSRDDEQLFFDVKQIRKPLDTKKGSAVVWSYGAKVLPSSAESGLVHPYLMCWHLKTNRSILMNKEAHSITVPTTTGKHALMVEKSPYLPHFEHNGIYADLYVLDLQTGRKKLIVKKISHQKNHIIVSPHGKYITWFTNNNWWLYDIATDKKRCLTCSISSNFENMEHDYPGDQYPNDKPYWSTNDQYLLLSDYYDLWMFSADGKISKRLTEGHLSKSKYRLFDQQLTKNARAYFLLYTTRTYPFEKGLIFKDVNTYTLEEGFSFYQQDKAVKRIFYSADRINSISKKNSTYLFVLSDFDKSAELMIQHANQNKADVIQSTNELQKEYHWGKSELIHYTINGVPLKGALFYPANYQSETTYPMIVNIYERNSSLLRKYVAPSLHNYIGFNVTNYTTAGYFVLMPDIAYTVNKPGQSALECVLAAVDKTLATVSVDKDNIGLFGHSFGGFEVSYIAAKTQRFKTIVSGSGWHDLVGTYLGTDDSNSSNIWRFDTQQLRITEPYFTKTFWDNSPVMHAYQINTPLLLWSGTNDLRVNWKNSVSMQLALWRLKKESTLLLYDKEGHVLEDPSNQKDLTLKIMEWFDYYLKASIKPKWCD</sequence>
<organism evidence="5 6">
    <name type="scientific">Flavobacterium granuli</name>
    <dbReference type="NCBI Taxonomy" id="280093"/>
    <lineage>
        <taxon>Bacteria</taxon>
        <taxon>Pseudomonadati</taxon>
        <taxon>Bacteroidota</taxon>
        <taxon>Flavobacteriia</taxon>
        <taxon>Flavobacteriales</taxon>
        <taxon>Flavobacteriaceae</taxon>
        <taxon>Flavobacterium</taxon>
    </lineage>
</organism>
<protein>
    <submittedName>
        <fullName evidence="5">Dipeptidyl aminopeptidase/acylaminoacyl peptidase</fullName>
    </submittedName>
</protein>
<accession>A0A1M5NHT3</accession>
<dbReference type="GO" id="GO:0004177">
    <property type="term" value="F:aminopeptidase activity"/>
    <property type="evidence" value="ECO:0007669"/>
    <property type="project" value="UniProtKB-KW"/>
</dbReference>
<evidence type="ECO:0000256" key="1">
    <source>
        <dbReference type="ARBA" id="ARBA00022801"/>
    </source>
</evidence>
<reference evidence="5" key="1">
    <citation type="submission" date="2016-11" db="EMBL/GenBank/DDBJ databases">
        <authorList>
            <person name="Jaros S."/>
            <person name="Januszkiewicz K."/>
            <person name="Wedrychowicz H."/>
        </authorList>
    </citation>
    <scope>NUCLEOTIDE SEQUENCE [LARGE SCALE GENOMIC DNA]</scope>
    <source>
        <strain evidence="5">DSM 19729</strain>
    </source>
</reference>
<evidence type="ECO:0000313" key="4">
    <source>
        <dbReference type="EMBL" id="PRZ23288.1"/>
    </source>
</evidence>
<keyword evidence="2" id="KW-0732">Signal</keyword>
<name>A0A1M5NHT3_9FLAO</name>
<evidence type="ECO:0000313" key="5">
    <source>
        <dbReference type="EMBL" id="SHG89136.1"/>
    </source>
</evidence>
<dbReference type="PANTHER" id="PTHR42776:SF27">
    <property type="entry name" value="DIPEPTIDYL PEPTIDASE FAMILY MEMBER 6"/>
    <property type="match status" value="1"/>
</dbReference>
<dbReference type="Proteomes" id="UP000184384">
    <property type="component" value="Unassembled WGS sequence"/>
</dbReference>
<dbReference type="Pfam" id="PF00326">
    <property type="entry name" value="Peptidase_S9"/>
    <property type="match status" value="1"/>
</dbReference>
<evidence type="ECO:0000259" key="3">
    <source>
        <dbReference type="Pfam" id="PF00326"/>
    </source>
</evidence>
<dbReference type="Gene3D" id="3.40.50.1820">
    <property type="entry name" value="alpha/beta hydrolase"/>
    <property type="match status" value="1"/>
</dbReference>
<reference evidence="4 7" key="3">
    <citation type="submission" date="2018-03" db="EMBL/GenBank/DDBJ databases">
        <title>Genomic Encyclopedia of Archaeal and Bacterial Type Strains, Phase II (KMG-II): from individual species to whole genera.</title>
        <authorList>
            <person name="Goeker M."/>
        </authorList>
    </citation>
    <scope>NUCLEOTIDE SEQUENCE [LARGE SCALE GENOMIC DNA]</scope>
    <source>
        <strain evidence="4 7">DSM 17797</strain>
    </source>
</reference>
<gene>
    <name evidence="4" type="ORF">BC624_10510</name>
    <name evidence="5" type="ORF">SAMN05443373_10510</name>
</gene>
<evidence type="ECO:0000256" key="2">
    <source>
        <dbReference type="SAM" id="SignalP"/>
    </source>
</evidence>
<feature type="domain" description="Peptidase S9 prolyl oligopeptidase catalytic" evidence="3">
    <location>
        <begin position="679"/>
        <end position="853"/>
    </location>
</feature>
<evidence type="ECO:0000313" key="6">
    <source>
        <dbReference type="Proteomes" id="UP000184384"/>
    </source>
</evidence>
<dbReference type="GO" id="GO:0004252">
    <property type="term" value="F:serine-type endopeptidase activity"/>
    <property type="evidence" value="ECO:0007669"/>
    <property type="project" value="TreeGrafter"/>
</dbReference>
<dbReference type="SUPFAM" id="SSF53474">
    <property type="entry name" value="alpha/beta-Hydrolases"/>
    <property type="match status" value="1"/>
</dbReference>
<dbReference type="RefSeq" id="WP_084089469.1">
    <property type="nucleotide sequence ID" value="NZ_FQWO01000005.1"/>
</dbReference>
<dbReference type="Gene3D" id="2.120.10.30">
    <property type="entry name" value="TolB, C-terminal domain"/>
    <property type="match status" value="1"/>
</dbReference>
<dbReference type="SUPFAM" id="SSF82171">
    <property type="entry name" value="DPP6 N-terminal domain-like"/>
    <property type="match status" value="1"/>
</dbReference>
<dbReference type="AlphaFoldDB" id="A0A1M5NHT3"/>
<feature type="chain" id="PRO_5013087378" evidence="2">
    <location>
        <begin position="28"/>
        <end position="862"/>
    </location>
</feature>
<proteinExistence type="predicted"/>
<dbReference type="OrthoDB" id="9812921at2"/>
<dbReference type="InterPro" id="IPR011042">
    <property type="entry name" value="6-blade_b-propeller_TolB-like"/>
</dbReference>